<accession>A0ABD0NHX2</accession>
<feature type="non-terminal residue" evidence="2">
    <location>
        <position position="1"/>
    </location>
</feature>
<proteinExistence type="predicted"/>
<evidence type="ECO:0000313" key="2">
    <source>
        <dbReference type="EMBL" id="KAL0159918.1"/>
    </source>
</evidence>
<keyword evidence="3" id="KW-1185">Reference proteome</keyword>
<evidence type="ECO:0000259" key="1">
    <source>
        <dbReference type="Pfam" id="PF01067"/>
    </source>
</evidence>
<dbReference type="Gene3D" id="2.60.120.380">
    <property type="match status" value="1"/>
</dbReference>
<dbReference type="InterPro" id="IPR036213">
    <property type="entry name" value="Calpain_III_sf"/>
</dbReference>
<dbReference type="Pfam" id="PF01067">
    <property type="entry name" value="Calpain_III"/>
    <property type="match status" value="1"/>
</dbReference>
<name>A0ABD0NHX2_CIRMR</name>
<dbReference type="SUPFAM" id="SSF49758">
    <property type="entry name" value="Calpain large subunit, middle domain (domain III)"/>
    <property type="match status" value="1"/>
</dbReference>
<gene>
    <name evidence="2" type="ORF">M9458_043643</name>
</gene>
<protein>
    <recommendedName>
        <fullName evidence="1">Peptidase C2 calpain large subunit domain-containing protein</fullName>
    </recommendedName>
</protein>
<organism evidence="2 3">
    <name type="scientific">Cirrhinus mrigala</name>
    <name type="common">Mrigala</name>
    <dbReference type="NCBI Taxonomy" id="683832"/>
    <lineage>
        <taxon>Eukaryota</taxon>
        <taxon>Metazoa</taxon>
        <taxon>Chordata</taxon>
        <taxon>Craniata</taxon>
        <taxon>Vertebrata</taxon>
        <taxon>Euteleostomi</taxon>
        <taxon>Actinopterygii</taxon>
        <taxon>Neopterygii</taxon>
        <taxon>Teleostei</taxon>
        <taxon>Ostariophysi</taxon>
        <taxon>Cypriniformes</taxon>
        <taxon>Cyprinidae</taxon>
        <taxon>Labeoninae</taxon>
        <taxon>Labeonini</taxon>
        <taxon>Cirrhinus</taxon>
    </lineage>
</organism>
<reference evidence="2 3" key="1">
    <citation type="submission" date="2024-05" db="EMBL/GenBank/DDBJ databases">
        <title>Genome sequencing and assembly of Indian major carp, Cirrhinus mrigala (Hamilton, 1822).</title>
        <authorList>
            <person name="Mohindra V."/>
            <person name="Chowdhury L.M."/>
            <person name="Lal K."/>
            <person name="Jena J.K."/>
        </authorList>
    </citation>
    <scope>NUCLEOTIDE SEQUENCE [LARGE SCALE GENOMIC DNA]</scope>
    <source>
        <strain evidence="2">CM1030</strain>
        <tissue evidence="2">Blood</tissue>
    </source>
</reference>
<dbReference type="AlphaFoldDB" id="A0ABD0NHX2"/>
<feature type="non-terminal residue" evidence="2">
    <location>
        <position position="56"/>
    </location>
</feature>
<comment type="caution">
    <text evidence="2">The sequence shown here is derived from an EMBL/GenBank/DDBJ whole genome shotgun (WGS) entry which is preliminary data.</text>
</comment>
<dbReference type="EMBL" id="JAMKFB020000022">
    <property type="protein sequence ID" value="KAL0159918.1"/>
    <property type="molecule type" value="Genomic_DNA"/>
</dbReference>
<evidence type="ECO:0000313" key="3">
    <source>
        <dbReference type="Proteomes" id="UP001529510"/>
    </source>
</evidence>
<dbReference type="InterPro" id="IPR022682">
    <property type="entry name" value="Calpain_domain_III"/>
</dbReference>
<sequence>TFWMNPQYVIKLNEEDDDPGDNEVGCSFVVGLIQKNRRRLRKAGEDMHTIGFAIYE</sequence>
<feature type="domain" description="Peptidase C2 calpain large subunit" evidence="1">
    <location>
        <begin position="1"/>
        <end position="56"/>
    </location>
</feature>
<dbReference type="Proteomes" id="UP001529510">
    <property type="component" value="Unassembled WGS sequence"/>
</dbReference>